<evidence type="ECO:0000259" key="1">
    <source>
        <dbReference type="SMART" id="SM00421"/>
    </source>
</evidence>
<sequence length="380" mass="42855">MKDISVSEYSKLLIDLYDGHYGDDPYCNFLSGLREILELNFASITLREPIETNGGLLFISCDSLQKTYADSSDNPYTARYYTSNLMTNLSMGKVTTLDECVTCDSFETSDIYKMCMEPINIYHMAGLDLRNYNGERFSVRVCRPKSSDNFNQEEKDFFELIGSHIQRAISKAMQLIQIETERKLFANTVTGQSIGTFILDEQGKLLHRNQAAEEMISDSDGLEIENHQIKLDDPDSNSKLYGYINKIITATKEGSIPEVYAMPTQRSSGNTDYEILIKPLAIDKVVASTKTPHIIVFISAPEKRTQLDTKVLMSLFPFTEKEAELTKHLIIGSNLTESAEKLHISKNTARTHLRSIFLKTGVTQQSMLVSLILKSVAMLN</sequence>
<reference evidence="2" key="1">
    <citation type="submission" date="2021-07" db="EMBL/GenBank/DDBJ databases">
        <title>Zhongshania sp. CAU 1632 isolated from seawater.</title>
        <authorList>
            <person name="Kim W."/>
        </authorList>
    </citation>
    <scope>NUCLEOTIDE SEQUENCE</scope>
    <source>
        <strain evidence="2">CAU 1632</strain>
    </source>
</reference>
<gene>
    <name evidence="2" type="ORF">KXJ70_15455</name>
</gene>
<organism evidence="2 3">
    <name type="scientific">Zhongshania aquimaris</name>
    <dbReference type="NCBI Taxonomy" id="2857107"/>
    <lineage>
        <taxon>Bacteria</taxon>
        <taxon>Pseudomonadati</taxon>
        <taxon>Pseudomonadota</taxon>
        <taxon>Gammaproteobacteria</taxon>
        <taxon>Cellvibrionales</taxon>
        <taxon>Spongiibacteraceae</taxon>
        <taxon>Zhongshania</taxon>
    </lineage>
</organism>
<protein>
    <submittedName>
        <fullName evidence="2">Helix-turn-helix transcriptional regulator</fullName>
    </submittedName>
</protein>
<dbReference type="Proteomes" id="UP001166291">
    <property type="component" value="Unassembled WGS sequence"/>
</dbReference>
<dbReference type="EMBL" id="JAHWDQ010000004">
    <property type="protein sequence ID" value="MBW2942191.1"/>
    <property type="molecule type" value="Genomic_DNA"/>
</dbReference>
<feature type="domain" description="HTH luxR-type" evidence="1">
    <location>
        <begin position="315"/>
        <end position="372"/>
    </location>
</feature>
<proteinExistence type="predicted"/>
<keyword evidence="3" id="KW-1185">Reference proteome</keyword>
<name>A0ABS6VX38_9GAMM</name>
<accession>A0ABS6VX38</accession>
<comment type="caution">
    <text evidence="2">The sequence shown here is derived from an EMBL/GenBank/DDBJ whole genome shotgun (WGS) entry which is preliminary data.</text>
</comment>
<evidence type="ECO:0000313" key="2">
    <source>
        <dbReference type="EMBL" id="MBW2942191.1"/>
    </source>
</evidence>
<evidence type="ECO:0000313" key="3">
    <source>
        <dbReference type="Proteomes" id="UP001166291"/>
    </source>
</evidence>
<dbReference type="SMART" id="SM00421">
    <property type="entry name" value="HTH_LUXR"/>
    <property type="match status" value="1"/>
</dbReference>
<dbReference type="InterPro" id="IPR000792">
    <property type="entry name" value="Tscrpt_reg_LuxR_C"/>
</dbReference>
<dbReference type="RefSeq" id="WP_219044428.1">
    <property type="nucleotide sequence ID" value="NZ_JAHWDQ010000004.1"/>
</dbReference>